<evidence type="ECO:0000313" key="3">
    <source>
        <dbReference type="Proteomes" id="UP000228859"/>
    </source>
</evidence>
<sequence>MILCAGNNETFDFATPIGVGLIDSAINLTRHCLVHKPEFLLFVGSAGSYGEHKINDIIESKTAANIELGFLDKSAYTPIDNVVSAQTENVKDVIVNSSNYITTSERAMEQMRVLGMGIENMEFFTVMRVAQVFGIPAGGVFCITNYCDTNAHRDFIANHGFAKVLLREHLKAKGLIHG</sequence>
<dbReference type="InterPro" id="IPR000845">
    <property type="entry name" value="Nucleoside_phosphorylase_d"/>
</dbReference>
<name>A0A2D3WDP0_9BACT</name>
<evidence type="ECO:0000259" key="1">
    <source>
        <dbReference type="Pfam" id="PF01048"/>
    </source>
</evidence>
<dbReference type="Pfam" id="PF01048">
    <property type="entry name" value="PNP_UDP_1"/>
    <property type="match status" value="1"/>
</dbReference>
<dbReference type="InterPro" id="IPR035994">
    <property type="entry name" value="Nucleoside_phosphorylase_sf"/>
</dbReference>
<reference evidence="2 3" key="1">
    <citation type="journal article" date="2017" name="Front. Microbiol.">
        <title>Comparative Genomic Analysis of the Class Epsilonproteobacteria and Proposed Reclassification to Epsilonbacteraeota (phyl. nov.).</title>
        <authorList>
            <person name="Waite D.W."/>
            <person name="Vanwonterghem I."/>
            <person name="Rinke C."/>
            <person name="Parks D.H."/>
            <person name="Zhang Y."/>
            <person name="Takai K."/>
            <person name="Sievert S.M."/>
            <person name="Simon J."/>
            <person name="Campbell B.J."/>
            <person name="Hanson T.E."/>
            <person name="Woyke T."/>
            <person name="Klotz M.G."/>
            <person name="Hugenholtz P."/>
        </authorList>
    </citation>
    <scope>NUCLEOTIDE SEQUENCE [LARGE SCALE GENOMIC DNA]</scope>
    <source>
        <strain evidence="2">UBA12443</strain>
    </source>
</reference>
<gene>
    <name evidence="2" type="ORF">CFH83_00840</name>
</gene>
<accession>A0A2D3WDP0</accession>
<evidence type="ECO:0000313" key="2">
    <source>
        <dbReference type="EMBL" id="DAB39421.1"/>
    </source>
</evidence>
<dbReference type="GO" id="GO:0003824">
    <property type="term" value="F:catalytic activity"/>
    <property type="evidence" value="ECO:0007669"/>
    <property type="project" value="InterPro"/>
</dbReference>
<organism evidence="2 3">
    <name type="scientific">Sulfuricurvum kujiense</name>
    <dbReference type="NCBI Taxonomy" id="148813"/>
    <lineage>
        <taxon>Bacteria</taxon>
        <taxon>Pseudomonadati</taxon>
        <taxon>Campylobacterota</taxon>
        <taxon>Epsilonproteobacteria</taxon>
        <taxon>Campylobacterales</taxon>
        <taxon>Sulfurimonadaceae</taxon>
        <taxon>Sulfuricurvum</taxon>
    </lineage>
</organism>
<feature type="domain" description="Nucleoside phosphorylase" evidence="1">
    <location>
        <begin position="18"/>
        <end position="154"/>
    </location>
</feature>
<dbReference type="Gene3D" id="3.40.50.1580">
    <property type="entry name" value="Nucleoside phosphorylase domain"/>
    <property type="match status" value="1"/>
</dbReference>
<proteinExistence type="predicted"/>
<dbReference type="SUPFAM" id="SSF53167">
    <property type="entry name" value="Purine and uridine phosphorylases"/>
    <property type="match status" value="1"/>
</dbReference>
<protein>
    <submittedName>
        <fullName evidence="2">Purine-nucleoside phosphorylase</fullName>
    </submittedName>
</protein>
<dbReference type="GO" id="GO:0009116">
    <property type="term" value="P:nucleoside metabolic process"/>
    <property type="evidence" value="ECO:0007669"/>
    <property type="project" value="InterPro"/>
</dbReference>
<dbReference type="AlphaFoldDB" id="A0A2D3WDP0"/>
<dbReference type="RefSeq" id="WP_294896277.1">
    <property type="nucleotide sequence ID" value="NZ_DLUI01000012.1"/>
</dbReference>
<dbReference type="EMBL" id="DLUI01000012">
    <property type="protein sequence ID" value="DAB39421.1"/>
    <property type="molecule type" value="Genomic_DNA"/>
</dbReference>
<comment type="caution">
    <text evidence="2">The sequence shown here is derived from an EMBL/GenBank/DDBJ whole genome shotgun (WGS) entry which is preliminary data.</text>
</comment>
<dbReference type="Proteomes" id="UP000228859">
    <property type="component" value="Unassembled WGS sequence"/>
</dbReference>